<keyword evidence="2" id="KW-0812">Transmembrane</keyword>
<name>A0A0K0X014_MYCGD</name>
<dbReference type="SUPFAM" id="SSF54427">
    <property type="entry name" value="NTF2-like"/>
    <property type="match status" value="1"/>
</dbReference>
<dbReference type="Proteomes" id="UP000062255">
    <property type="component" value="Chromosome"/>
</dbReference>
<dbReference type="AlphaFoldDB" id="A0A0K0X014"/>
<dbReference type="RefSeq" id="WP_049743194.1">
    <property type="nucleotide sequence ID" value="NZ_CP012150.1"/>
</dbReference>
<feature type="compositionally biased region" description="Polar residues" evidence="1">
    <location>
        <begin position="11"/>
        <end position="27"/>
    </location>
</feature>
<reference evidence="3 4" key="1">
    <citation type="submission" date="2015-07" db="EMBL/GenBank/DDBJ databases">
        <title>Complete genome sequence of Mycobacterium goodii X7B, a facultative thermophilic biodesulfurizing bacterium.</title>
        <authorList>
            <person name="Yu B."/>
            <person name="Li F."/>
            <person name="Xu P."/>
        </authorList>
    </citation>
    <scope>NUCLEOTIDE SEQUENCE [LARGE SCALE GENOMIC DNA]</scope>
    <source>
        <strain evidence="3 4">X7B</strain>
    </source>
</reference>
<dbReference type="Gene3D" id="3.10.450.50">
    <property type="match status" value="1"/>
</dbReference>
<dbReference type="OrthoDB" id="4485830at2"/>
<sequence>MPNPSEPNEGHTPSSEDPTEPSRQSADAPTEKVTLTPDHEPATEVFSPPTAPDHAAPPVDERRFTAPSGFDGSTQQIDTPPDPETEVFAPPTGDQKPVAPQVIPPRDDTPRPPAPATARRSWGWVIAVVLVIAALVAIAILGTVLLTRDSSSAGSQEDRVRETIQSFDSAIQRGDLAALRTITCGTTRDNYVNYDEKAWAETHQRVAAAKQYPVVASIDQVIVNGDHAEANVTTFMAFAPQTRSTRSFDLQYRDDEWKICQAPAF</sequence>
<feature type="region of interest" description="Disordered" evidence="1">
    <location>
        <begin position="1"/>
        <end position="118"/>
    </location>
</feature>
<proteinExistence type="predicted"/>
<dbReference type="InterPro" id="IPR032710">
    <property type="entry name" value="NTF2-like_dom_sf"/>
</dbReference>
<accession>A0A0K0X014</accession>
<keyword evidence="2" id="KW-1133">Transmembrane helix</keyword>
<evidence type="ECO:0000256" key="1">
    <source>
        <dbReference type="SAM" id="MobiDB-lite"/>
    </source>
</evidence>
<evidence type="ECO:0000256" key="2">
    <source>
        <dbReference type="SAM" id="Phobius"/>
    </source>
</evidence>
<keyword evidence="2" id="KW-0472">Membrane</keyword>
<organism evidence="3 4">
    <name type="scientific">Mycolicibacterium goodii</name>
    <name type="common">Mycobacterium goodii</name>
    <dbReference type="NCBI Taxonomy" id="134601"/>
    <lineage>
        <taxon>Bacteria</taxon>
        <taxon>Bacillati</taxon>
        <taxon>Actinomycetota</taxon>
        <taxon>Actinomycetes</taxon>
        <taxon>Mycobacteriales</taxon>
        <taxon>Mycobacteriaceae</taxon>
        <taxon>Mycolicibacterium</taxon>
    </lineage>
</organism>
<feature type="transmembrane region" description="Helical" evidence="2">
    <location>
        <begin position="122"/>
        <end position="146"/>
    </location>
</feature>
<evidence type="ECO:0000313" key="3">
    <source>
        <dbReference type="EMBL" id="AKS30790.1"/>
    </source>
</evidence>
<dbReference type="STRING" id="134601.AFA91_01645"/>
<dbReference type="KEGG" id="mgo:AFA91_01645"/>
<evidence type="ECO:0000313" key="4">
    <source>
        <dbReference type="Proteomes" id="UP000062255"/>
    </source>
</evidence>
<gene>
    <name evidence="3" type="ORF">AFA91_01645</name>
</gene>
<dbReference type="EMBL" id="CP012150">
    <property type="protein sequence ID" value="AKS30790.1"/>
    <property type="molecule type" value="Genomic_DNA"/>
</dbReference>
<protein>
    <submittedName>
        <fullName evidence="3">Membrane protein</fullName>
    </submittedName>
</protein>
<dbReference type="PATRIC" id="fig|134601.6.peg.343"/>